<dbReference type="EMBL" id="FNQR01000001">
    <property type="protein sequence ID" value="SDZ82925.1"/>
    <property type="molecule type" value="Genomic_DNA"/>
</dbReference>
<evidence type="ECO:0000313" key="2">
    <source>
        <dbReference type="Proteomes" id="UP000198584"/>
    </source>
</evidence>
<accession>A0A1H3W745</accession>
<dbReference type="OrthoDB" id="2680434at2"/>
<protein>
    <submittedName>
        <fullName evidence="1">Uncharacterized protein</fullName>
    </submittedName>
</protein>
<name>A0A1H3W745_9BACI</name>
<gene>
    <name evidence="1" type="ORF">SAMN05421743_101344</name>
</gene>
<reference evidence="1 2" key="1">
    <citation type="submission" date="2016-10" db="EMBL/GenBank/DDBJ databases">
        <authorList>
            <person name="de Groot N.N."/>
        </authorList>
    </citation>
    <scope>NUCLEOTIDE SEQUENCE [LARGE SCALE GENOMIC DNA]</scope>
    <source>
        <strain evidence="1 2">CCM7597</strain>
    </source>
</reference>
<proteinExistence type="predicted"/>
<dbReference type="Proteomes" id="UP000198584">
    <property type="component" value="Unassembled WGS sequence"/>
</dbReference>
<dbReference type="RefSeq" id="WP_093041589.1">
    <property type="nucleotide sequence ID" value="NZ_FNQR01000001.1"/>
</dbReference>
<evidence type="ECO:0000313" key="1">
    <source>
        <dbReference type="EMBL" id="SDZ82925.1"/>
    </source>
</evidence>
<dbReference type="STRING" id="571932.SAMN05421743_101344"/>
<dbReference type="AlphaFoldDB" id="A0A1H3W745"/>
<keyword evidence="2" id="KW-1185">Reference proteome</keyword>
<sequence length="87" mass="10264">MEFTGEILSGNFDQLNDTFILQQVKQHTTTSSFNKNQFQMIYEYLNQHTQDSDGQVLSLNDQLLIQLSQEELSLFMNDLDRIRPMFQ</sequence>
<organism evidence="1 2">
    <name type="scientific">Thalassobacillus cyri</name>
    <dbReference type="NCBI Taxonomy" id="571932"/>
    <lineage>
        <taxon>Bacteria</taxon>
        <taxon>Bacillati</taxon>
        <taxon>Bacillota</taxon>
        <taxon>Bacilli</taxon>
        <taxon>Bacillales</taxon>
        <taxon>Bacillaceae</taxon>
        <taxon>Thalassobacillus</taxon>
    </lineage>
</organism>